<evidence type="ECO:0000313" key="3">
    <source>
        <dbReference type="EMBL" id="KAK2138473.1"/>
    </source>
</evidence>
<organism evidence="3 4">
    <name type="scientific">Paralvinella palmiformis</name>
    <dbReference type="NCBI Taxonomy" id="53620"/>
    <lineage>
        <taxon>Eukaryota</taxon>
        <taxon>Metazoa</taxon>
        <taxon>Spiralia</taxon>
        <taxon>Lophotrochozoa</taxon>
        <taxon>Annelida</taxon>
        <taxon>Polychaeta</taxon>
        <taxon>Sedentaria</taxon>
        <taxon>Canalipalpata</taxon>
        <taxon>Terebellida</taxon>
        <taxon>Terebelliformia</taxon>
        <taxon>Alvinellidae</taxon>
        <taxon>Paralvinella</taxon>
    </lineage>
</organism>
<dbReference type="InterPro" id="IPR027925">
    <property type="entry name" value="MCM_N"/>
</dbReference>
<evidence type="ECO:0000313" key="4">
    <source>
        <dbReference type="Proteomes" id="UP001208570"/>
    </source>
</evidence>
<feature type="compositionally biased region" description="Polar residues" evidence="1">
    <location>
        <begin position="1"/>
        <end position="17"/>
    </location>
</feature>
<gene>
    <name evidence="3" type="ORF">LSH36_2939g00004</name>
</gene>
<dbReference type="Proteomes" id="UP001208570">
    <property type="component" value="Unassembled WGS sequence"/>
</dbReference>
<feature type="non-terminal residue" evidence="3">
    <location>
        <position position="1"/>
    </location>
</feature>
<proteinExistence type="predicted"/>
<feature type="compositionally biased region" description="Basic and acidic residues" evidence="1">
    <location>
        <begin position="36"/>
        <end position="46"/>
    </location>
</feature>
<name>A0AAD9MN38_9ANNE</name>
<keyword evidence="4" id="KW-1185">Reference proteome</keyword>
<dbReference type="EMBL" id="JAODUP010002972">
    <property type="protein sequence ID" value="KAK2138473.1"/>
    <property type="molecule type" value="Genomic_DNA"/>
</dbReference>
<accession>A0AAD9MN38</accession>
<feature type="region of interest" description="Disordered" evidence="1">
    <location>
        <begin position="1"/>
        <end position="48"/>
    </location>
</feature>
<feature type="compositionally biased region" description="Low complexity" evidence="1">
    <location>
        <begin position="22"/>
        <end position="35"/>
    </location>
</feature>
<evidence type="ECO:0000259" key="2">
    <source>
        <dbReference type="Pfam" id="PF14551"/>
    </source>
</evidence>
<evidence type="ECO:0000256" key="1">
    <source>
        <dbReference type="SAM" id="MobiDB-lite"/>
    </source>
</evidence>
<protein>
    <recommendedName>
        <fullName evidence="2">MCM N-terminal domain-containing protein</fullName>
    </recommendedName>
</protein>
<feature type="domain" description="MCM N-terminal" evidence="2">
    <location>
        <begin position="96"/>
        <end position="172"/>
    </location>
</feature>
<sequence length="204" mass="23199">TSELDLSSPLNYGTPSSRLGLGTPRTPGAGGTTIRPRPDVRSERKMRTSLGSPKGGIFTFVSIHDPTRMTSEISSDPNAGSQLVIWGTDVVVGTCKEKFRRFVRKFIDPNMNPNEDENGVNPDEPLCLQRLEEINMIGKPFLNFSATHLKKFDANLYRQLICYPQEVIPTLTWLSTKCFLKSISIQCWSIRYRLDLMMWRRRQT</sequence>
<comment type="caution">
    <text evidence="3">The sequence shown here is derived from an EMBL/GenBank/DDBJ whole genome shotgun (WGS) entry which is preliminary data.</text>
</comment>
<dbReference type="FunFam" id="3.30.1640.10:FF:000001">
    <property type="entry name" value="DNA helicase"/>
    <property type="match status" value="1"/>
</dbReference>
<dbReference type="Gene3D" id="3.30.1640.10">
    <property type="entry name" value="mini-chromosome maintenance (MCM) complex, chain A, domain 1"/>
    <property type="match status" value="1"/>
</dbReference>
<reference evidence="3" key="1">
    <citation type="journal article" date="2023" name="Mol. Biol. Evol.">
        <title>Third-Generation Sequencing Reveals the Adaptive Role of the Epigenome in Three Deep-Sea Polychaetes.</title>
        <authorList>
            <person name="Perez M."/>
            <person name="Aroh O."/>
            <person name="Sun Y."/>
            <person name="Lan Y."/>
            <person name="Juniper S.K."/>
            <person name="Young C.R."/>
            <person name="Angers B."/>
            <person name="Qian P.Y."/>
        </authorList>
    </citation>
    <scope>NUCLEOTIDE SEQUENCE</scope>
    <source>
        <strain evidence="3">P08H-3</strain>
    </source>
</reference>
<dbReference type="AlphaFoldDB" id="A0AAD9MN38"/>
<dbReference type="Pfam" id="PF14551">
    <property type="entry name" value="MCM_N"/>
    <property type="match status" value="1"/>
</dbReference>